<dbReference type="PANTHER" id="PTHR12428">
    <property type="entry name" value="OXA1"/>
    <property type="match status" value="1"/>
</dbReference>
<dbReference type="PROSITE" id="PS51257">
    <property type="entry name" value="PROKAR_LIPOPROTEIN"/>
    <property type="match status" value="1"/>
</dbReference>
<dbReference type="Proteomes" id="UP000216207">
    <property type="component" value="Unassembled WGS sequence"/>
</dbReference>
<organism evidence="15 16">
    <name type="scientific">Shouchella clausii</name>
    <name type="common">Alkalihalobacillus clausii</name>
    <dbReference type="NCBI Taxonomy" id="79880"/>
    <lineage>
        <taxon>Bacteria</taxon>
        <taxon>Bacillati</taxon>
        <taxon>Bacillota</taxon>
        <taxon>Bacilli</taxon>
        <taxon>Bacillales</taxon>
        <taxon>Bacillaceae</taxon>
        <taxon>Shouchella</taxon>
    </lineage>
</organism>
<proteinExistence type="inferred from homology"/>
<dbReference type="InterPro" id="IPR028055">
    <property type="entry name" value="YidC/Oxa/ALB_C"/>
</dbReference>
<evidence type="ECO:0000256" key="9">
    <source>
        <dbReference type="ARBA" id="ARBA00023139"/>
    </source>
</evidence>
<evidence type="ECO:0000256" key="7">
    <source>
        <dbReference type="ARBA" id="ARBA00022989"/>
    </source>
</evidence>
<dbReference type="EMBL" id="NPCC01000012">
    <property type="protein sequence ID" value="PAE88826.1"/>
    <property type="molecule type" value="Genomic_DNA"/>
</dbReference>
<evidence type="ECO:0000256" key="1">
    <source>
        <dbReference type="ARBA" id="ARBA00004651"/>
    </source>
</evidence>
<evidence type="ECO:0000256" key="13">
    <source>
        <dbReference type="SAM" id="SignalP"/>
    </source>
</evidence>
<keyword evidence="9" id="KW-0564">Palmitate</keyword>
<dbReference type="InterPro" id="IPR001708">
    <property type="entry name" value="YidC/ALB3/OXA1/COX18"/>
</dbReference>
<evidence type="ECO:0000256" key="12">
    <source>
        <dbReference type="HAMAP-Rule" id="MF_01811"/>
    </source>
</evidence>
<evidence type="ECO:0000256" key="5">
    <source>
        <dbReference type="ARBA" id="ARBA00022729"/>
    </source>
</evidence>
<keyword evidence="3 12" id="KW-1003">Cell membrane</keyword>
<comment type="similarity">
    <text evidence="12">Belongs to the OXA1/ALB3/YidC family. Type 2 subfamily.</text>
</comment>
<feature type="transmembrane region" description="Helical" evidence="12">
    <location>
        <begin position="164"/>
        <end position="187"/>
    </location>
</feature>
<evidence type="ECO:0000256" key="4">
    <source>
        <dbReference type="ARBA" id="ARBA00022692"/>
    </source>
</evidence>
<keyword evidence="4 12" id="KW-0812">Transmembrane</keyword>
<keyword evidence="8 12" id="KW-0472">Membrane</keyword>
<evidence type="ECO:0000256" key="11">
    <source>
        <dbReference type="ARBA" id="ARBA00023288"/>
    </source>
</evidence>
<feature type="chain" id="PRO_5038945246" description="Membrane protein insertase YidC" evidence="13">
    <location>
        <begin position="21"/>
        <end position="265"/>
    </location>
</feature>
<accession>A0A268NZ97</accession>
<dbReference type="CDD" id="cd20070">
    <property type="entry name" value="5TM_YidC_Alb3"/>
    <property type="match status" value="1"/>
</dbReference>
<dbReference type="PANTHER" id="PTHR12428:SF65">
    <property type="entry name" value="CYTOCHROME C OXIDASE ASSEMBLY PROTEIN COX18, MITOCHONDRIAL"/>
    <property type="match status" value="1"/>
</dbReference>
<evidence type="ECO:0000256" key="3">
    <source>
        <dbReference type="ARBA" id="ARBA00022475"/>
    </source>
</evidence>
<reference evidence="15 16" key="1">
    <citation type="submission" date="2017-07" db="EMBL/GenBank/DDBJ databases">
        <title>Isolation and whole genome analysis of endospore-forming bacteria from heroin.</title>
        <authorList>
            <person name="Kalinowski J."/>
            <person name="Ahrens B."/>
            <person name="Al-Dilaimi A."/>
            <person name="Winkler A."/>
            <person name="Wibberg D."/>
            <person name="Schleenbecker U."/>
            <person name="Ruckert C."/>
            <person name="Wolfel R."/>
            <person name="Grass G."/>
        </authorList>
    </citation>
    <scope>NUCLEOTIDE SEQUENCE [LARGE SCALE GENOMIC DNA]</scope>
    <source>
        <strain evidence="15 16">7539</strain>
    </source>
</reference>
<evidence type="ECO:0000313" key="15">
    <source>
        <dbReference type="EMBL" id="PAE88826.1"/>
    </source>
</evidence>
<dbReference type="Pfam" id="PF02096">
    <property type="entry name" value="60KD_IMP"/>
    <property type="match status" value="1"/>
</dbReference>
<dbReference type="AlphaFoldDB" id="A0A268NZ97"/>
<dbReference type="GO" id="GO:0005886">
    <property type="term" value="C:plasma membrane"/>
    <property type="evidence" value="ECO:0007669"/>
    <property type="project" value="UniProtKB-SubCell"/>
</dbReference>
<dbReference type="GO" id="GO:0051205">
    <property type="term" value="P:protein insertion into membrane"/>
    <property type="evidence" value="ECO:0007669"/>
    <property type="project" value="TreeGrafter"/>
</dbReference>
<evidence type="ECO:0000256" key="2">
    <source>
        <dbReference type="ARBA" id="ARBA00022448"/>
    </source>
</evidence>
<keyword evidence="10 12" id="KW-0143">Chaperone</keyword>
<evidence type="ECO:0000259" key="14">
    <source>
        <dbReference type="Pfam" id="PF02096"/>
    </source>
</evidence>
<gene>
    <name evidence="12" type="primary">yidC</name>
    <name evidence="15" type="ORF">CHH72_10655</name>
</gene>
<comment type="caution">
    <text evidence="15">The sequence shown here is derived from an EMBL/GenBank/DDBJ whole genome shotgun (WGS) entry which is preliminary data.</text>
</comment>
<keyword evidence="5 12" id="KW-0732">Signal</keyword>
<dbReference type="GO" id="GO:0015031">
    <property type="term" value="P:protein transport"/>
    <property type="evidence" value="ECO:0007669"/>
    <property type="project" value="UniProtKB-KW"/>
</dbReference>
<evidence type="ECO:0000256" key="8">
    <source>
        <dbReference type="ARBA" id="ARBA00023136"/>
    </source>
</evidence>
<dbReference type="RefSeq" id="WP_011248747.1">
    <property type="nucleotide sequence ID" value="NZ_BOQQ01000004.1"/>
</dbReference>
<keyword evidence="11 12" id="KW-0449">Lipoprotein</keyword>
<feature type="transmembrane region" description="Helical" evidence="12">
    <location>
        <begin position="233"/>
        <end position="251"/>
    </location>
</feature>
<feature type="transmembrane region" description="Helical" evidence="12">
    <location>
        <begin position="208"/>
        <end position="227"/>
    </location>
</feature>
<feature type="signal peptide" evidence="13">
    <location>
        <begin position="1"/>
        <end position="20"/>
    </location>
</feature>
<name>A0A268NZ97_SHOCL</name>
<dbReference type="NCBIfam" id="TIGR03592">
    <property type="entry name" value="yidC_oxa1_cterm"/>
    <property type="match status" value="1"/>
</dbReference>
<protein>
    <recommendedName>
        <fullName evidence="12">Membrane protein insertase YidC</fullName>
    </recommendedName>
    <alternativeName>
        <fullName evidence="12">Foldase YidC</fullName>
    </alternativeName>
    <alternativeName>
        <fullName evidence="12">Membrane integrase YidC</fullName>
    </alternativeName>
    <alternativeName>
        <fullName evidence="12">Membrane protein YidC</fullName>
    </alternativeName>
</protein>
<dbReference type="InterPro" id="IPR023060">
    <property type="entry name" value="YidC/YidC1/YidC2_Firmicutes"/>
</dbReference>
<comment type="subcellular location">
    <subcellularLocation>
        <location evidence="1 12">Cell membrane</location>
        <topology evidence="1 12">Multi-pass membrane protein</topology>
    </subcellularLocation>
</comment>
<keyword evidence="7 12" id="KW-1133">Transmembrane helix</keyword>
<evidence type="ECO:0000256" key="10">
    <source>
        <dbReference type="ARBA" id="ARBA00023186"/>
    </source>
</evidence>
<keyword evidence="2 12" id="KW-0813">Transport</keyword>
<feature type="transmembrane region" description="Helical" evidence="12">
    <location>
        <begin position="131"/>
        <end position="152"/>
    </location>
</feature>
<evidence type="ECO:0000256" key="6">
    <source>
        <dbReference type="ARBA" id="ARBA00022927"/>
    </source>
</evidence>
<feature type="domain" description="Membrane insertase YidC/Oxa/ALB C-terminal" evidence="14">
    <location>
        <begin position="59"/>
        <end position="249"/>
    </location>
</feature>
<comment type="function">
    <text evidence="12">Required for the insertion and/or proper folding and/or complex formation of integral membrane proteins into the membrane. Involved in integration of membrane proteins that insert both dependently and independently of the Sec translocase complex, as well as at least some lipoproteins.</text>
</comment>
<dbReference type="GO" id="GO:0032977">
    <property type="term" value="F:membrane insertase activity"/>
    <property type="evidence" value="ECO:0007669"/>
    <property type="project" value="InterPro"/>
</dbReference>
<sequence>MNKKKVMLTLSVVMVAFVLAACNTNEPITAESTGFWNSFFVYPMSFLITFFSDLTGGHFGWGIIIVTILIRLLILPLALKSQKSTRAMQVLRPEMQEIQEKMKKAQGNPEKQREVQAEMLSLYQKHGVNPAAGCLPALVQIPIVMALYFAIMRTEEIGVGPASAFLWFNLGSPDYILPVIAGITTFVQFKMSMSQMPANPLGEGMPNPMNIMLYIMPVMIVIAGITLPSALALYWVVGNLFMIVQTYFIIVRPNMTKEEVQKDKA</sequence>
<dbReference type="HAMAP" id="MF_01811">
    <property type="entry name" value="YidC_type2"/>
    <property type="match status" value="1"/>
</dbReference>
<feature type="transmembrane region" description="Helical" evidence="12">
    <location>
        <begin position="59"/>
        <end position="79"/>
    </location>
</feature>
<evidence type="ECO:0000313" key="16">
    <source>
        <dbReference type="Proteomes" id="UP000216207"/>
    </source>
</evidence>
<dbReference type="InterPro" id="IPR047196">
    <property type="entry name" value="YidC_ALB_C"/>
</dbReference>
<keyword evidence="6 12" id="KW-0653">Protein transport</keyword>
<dbReference type="OMA" id="PHMKELQ"/>